<feature type="region of interest" description="Disordered" evidence="1">
    <location>
        <begin position="1"/>
        <end position="55"/>
    </location>
</feature>
<sequence>MTAESTPKRTKPKSSSGAPEIISIKKTVSPPPPPPPLSSPDPTPPPPPSPESTVTRLHPIPAVSERLQYRAIGLVKGIYKPDPDQFNRGILLTSDGQEIETVLLGQVMNLIKKYLDLNEEHLWVVYPRTRDLAREKKKEIRKDSRRSSQPQAPSPEDIILHLQIVGVWEPDILQQDSPVATESVVASVESDDGYFSIRGEVIFNSQDKKFVMVKIQQQPRKNADKGKAFKVRLEGVVEMKSPGYFWDLHAQRQGNRLVIQEANPVGVLPPRKAPKSARPAQPPFRKRTSGHPTSTTPERHSLPPRPIRRTPSNPSS</sequence>
<keyword evidence="3" id="KW-1185">Reference proteome</keyword>
<feature type="compositionally biased region" description="Pro residues" evidence="1">
    <location>
        <begin position="29"/>
        <end position="50"/>
    </location>
</feature>
<name>A0AAE4FR07_9CYAN</name>
<evidence type="ECO:0000313" key="2">
    <source>
        <dbReference type="EMBL" id="MDS3860688.1"/>
    </source>
</evidence>
<dbReference type="RefSeq" id="WP_322877955.1">
    <property type="nucleotide sequence ID" value="NZ_JAVMIP010000005.1"/>
</dbReference>
<dbReference type="Proteomes" id="UP001268256">
    <property type="component" value="Unassembled WGS sequence"/>
</dbReference>
<proteinExistence type="predicted"/>
<protein>
    <submittedName>
        <fullName evidence="2">Uncharacterized protein</fullName>
    </submittedName>
</protein>
<organism evidence="2 3">
    <name type="scientific">Pseudocalidococcus azoricus BACA0444</name>
    <dbReference type="NCBI Taxonomy" id="2918990"/>
    <lineage>
        <taxon>Bacteria</taxon>
        <taxon>Bacillati</taxon>
        <taxon>Cyanobacteriota</taxon>
        <taxon>Cyanophyceae</taxon>
        <taxon>Acaryochloridales</taxon>
        <taxon>Thermosynechococcaceae</taxon>
        <taxon>Pseudocalidococcus</taxon>
        <taxon>Pseudocalidococcus azoricus</taxon>
    </lineage>
</organism>
<dbReference type="AlphaFoldDB" id="A0AAE4FR07"/>
<comment type="caution">
    <text evidence="2">The sequence shown here is derived from an EMBL/GenBank/DDBJ whole genome shotgun (WGS) entry which is preliminary data.</text>
</comment>
<feature type="region of interest" description="Disordered" evidence="1">
    <location>
        <begin position="134"/>
        <end position="153"/>
    </location>
</feature>
<dbReference type="EMBL" id="JAVMIP010000005">
    <property type="protein sequence ID" value="MDS3860688.1"/>
    <property type="molecule type" value="Genomic_DNA"/>
</dbReference>
<evidence type="ECO:0000256" key="1">
    <source>
        <dbReference type="SAM" id="MobiDB-lite"/>
    </source>
</evidence>
<accession>A0AAE4FR07</accession>
<evidence type="ECO:0000313" key="3">
    <source>
        <dbReference type="Proteomes" id="UP001268256"/>
    </source>
</evidence>
<gene>
    <name evidence="2" type="ORF">RIF25_07665</name>
</gene>
<feature type="region of interest" description="Disordered" evidence="1">
    <location>
        <begin position="264"/>
        <end position="316"/>
    </location>
</feature>
<reference evidence="3" key="1">
    <citation type="submission" date="2023-07" db="EMBL/GenBank/DDBJ databases">
        <authorList>
            <person name="Luz R."/>
            <person name="Cordeiro R."/>
            <person name="Fonseca A."/>
            <person name="Goncalves V."/>
        </authorList>
    </citation>
    <scope>NUCLEOTIDE SEQUENCE [LARGE SCALE GENOMIC DNA]</scope>
    <source>
        <strain evidence="3">BACA0444</strain>
    </source>
</reference>
<feature type="compositionally biased region" description="Basic and acidic residues" evidence="1">
    <location>
        <begin position="134"/>
        <end position="146"/>
    </location>
</feature>